<comment type="caution">
    <text evidence="1">The sequence shown here is derived from an EMBL/GenBank/DDBJ whole genome shotgun (WGS) entry which is preliminary data.</text>
</comment>
<name>A0A0F6AHD4_9GAMM</name>
<dbReference type="PATRIC" id="fig|1129367.4.peg.304"/>
<accession>A0A0F6AHD4</accession>
<reference evidence="1 2" key="1">
    <citation type="journal article" date="2015" name="BMC Genomics">
        <title>Genome mining reveals unlocked bioactive potential of marine Gram-negative bacteria.</title>
        <authorList>
            <person name="Machado H."/>
            <person name="Sonnenschein E.C."/>
            <person name="Melchiorsen J."/>
            <person name="Gram L."/>
        </authorList>
    </citation>
    <scope>NUCLEOTIDE SEQUENCE [LARGE SCALE GENOMIC DNA]</scope>
    <source>
        <strain evidence="1 2">S4054</strain>
    </source>
</reference>
<gene>
    <name evidence="1" type="ORF">N479_25470</name>
</gene>
<sequence length="103" mass="11810">MKVIDSKNWAWYLFEHEGSLYLDANCNMSAFGYTYMIKLNEVEQQQYKSGGRDYLNKLAHDIHYSVPIAKGTTSIYKDRGVSKDLSALATEAVKTWREGTNFS</sequence>
<proteinExistence type="predicted"/>
<evidence type="ECO:0000313" key="1">
    <source>
        <dbReference type="EMBL" id="KKE85617.1"/>
    </source>
</evidence>
<protein>
    <submittedName>
        <fullName evidence="1">Uncharacterized protein</fullName>
    </submittedName>
</protein>
<organism evidence="1 2">
    <name type="scientific">Pseudoalteromonas luteoviolacea S4054</name>
    <dbReference type="NCBI Taxonomy" id="1129367"/>
    <lineage>
        <taxon>Bacteria</taxon>
        <taxon>Pseudomonadati</taxon>
        <taxon>Pseudomonadota</taxon>
        <taxon>Gammaproteobacteria</taxon>
        <taxon>Alteromonadales</taxon>
        <taxon>Pseudoalteromonadaceae</taxon>
        <taxon>Pseudoalteromonas</taxon>
    </lineage>
</organism>
<dbReference type="Proteomes" id="UP000033434">
    <property type="component" value="Unassembled WGS sequence"/>
</dbReference>
<dbReference type="EMBL" id="AUXW01000022">
    <property type="protein sequence ID" value="KKE85617.1"/>
    <property type="molecule type" value="Genomic_DNA"/>
</dbReference>
<dbReference type="RefSeq" id="WP_046354207.1">
    <property type="nucleotide sequence ID" value="NZ_AUXW01000022.1"/>
</dbReference>
<evidence type="ECO:0000313" key="2">
    <source>
        <dbReference type="Proteomes" id="UP000033434"/>
    </source>
</evidence>
<dbReference type="AlphaFoldDB" id="A0A0F6AHD4"/>